<name>A0A1I0T3M7_9NOCA</name>
<proteinExistence type="predicted"/>
<feature type="compositionally biased region" description="Polar residues" evidence="1">
    <location>
        <begin position="1"/>
        <end position="14"/>
    </location>
</feature>
<reference evidence="2 3" key="1">
    <citation type="submission" date="2016-10" db="EMBL/GenBank/DDBJ databases">
        <authorList>
            <person name="de Groot N.N."/>
        </authorList>
    </citation>
    <scope>NUCLEOTIDE SEQUENCE [LARGE SCALE GENOMIC DNA]</scope>
    <source>
        <strain evidence="2 3">DSM 44908</strain>
    </source>
</reference>
<gene>
    <name evidence="2" type="ORF">SAMN05444374_1047</name>
</gene>
<protein>
    <submittedName>
        <fullName evidence="2">Uncharacterized protein</fullName>
    </submittedName>
</protein>
<evidence type="ECO:0000313" key="3">
    <source>
        <dbReference type="Proteomes" id="UP000182054"/>
    </source>
</evidence>
<dbReference type="GeneID" id="85485165"/>
<dbReference type="OrthoDB" id="4484868at2"/>
<dbReference type="EMBL" id="FOJN01000004">
    <property type="protein sequence ID" value="SFA46331.1"/>
    <property type="molecule type" value="Genomic_DNA"/>
</dbReference>
<feature type="compositionally biased region" description="Basic and acidic residues" evidence="1">
    <location>
        <begin position="76"/>
        <end position="88"/>
    </location>
</feature>
<evidence type="ECO:0000256" key="1">
    <source>
        <dbReference type="SAM" id="MobiDB-lite"/>
    </source>
</evidence>
<organism evidence="2 3">
    <name type="scientific">Rhodococcoides kroppenstedtii</name>
    <dbReference type="NCBI Taxonomy" id="293050"/>
    <lineage>
        <taxon>Bacteria</taxon>
        <taxon>Bacillati</taxon>
        <taxon>Actinomycetota</taxon>
        <taxon>Actinomycetes</taxon>
        <taxon>Mycobacteriales</taxon>
        <taxon>Nocardiaceae</taxon>
        <taxon>Rhodococcoides</taxon>
    </lineage>
</organism>
<feature type="compositionally biased region" description="Basic and acidic residues" evidence="1">
    <location>
        <begin position="31"/>
        <end position="58"/>
    </location>
</feature>
<sequence>MSDAANTPVDTTSVDPREATKGTGADSAQSDSERDEAIREFDHHAETDGPDTLDRSEAVVDAGKTLGAPDPEDVTPGDKDDKQTTRSE</sequence>
<dbReference type="AlphaFoldDB" id="A0A1I0T3M7"/>
<dbReference type="Proteomes" id="UP000182054">
    <property type="component" value="Unassembled WGS sequence"/>
</dbReference>
<accession>A0A1I0T3M7</accession>
<evidence type="ECO:0000313" key="2">
    <source>
        <dbReference type="EMBL" id="SFA46331.1"/>
    </source>
</evidence>
<dbReference type="RefSeq" id="WP_068360642.1">
    <property type="nucleotide sequence ID" value="NZ_FOJN01000004.1"/>
</dbReference>
<feature type="region of interest" description="Disordered" evidence="1">
    <location>
        <begin position="1"/>
        <end position="88"/>
    </location>
</feature>